<dbReference type="Pfam" id="PF01326">
    <property type="entry name" value="PPDK_N"/>
    <property type="match status" value="1"/>
</dbReference>
<organism evidence="3">
    <name type="scientific">Lentimicrobium saccharophilum</name>
    <dbReference type="NCBI Taxonomy" id="1678841"/>
    <lineage>
        <taxon>Bacteria</taxon>
        <taxon>Pseudomonadati</taxon>
        <taxon>Bacteroidota</taxon>
        <taxon>Bacteroidia</taxon>
        <taxon>Bacteroidales</taxon>
        <taxon>Lentimicrobiaceae</taxon>
        <taxon>Lentimicrobium</taxon>
    </lineage>
</organism>
<dbReference type="InterPro" id="IPR002192">
    <property type="entry name" value="PPDK_AMP/ATP-bd"/>
</dbReference>
<evidence type="ECO:0000313" key="3">
    <source>
        <dbReference type="EMBL" id="GAP43314.1"/>
    </source>
</evidence>
<keyword evidence="3" id="KW-0418">Kinase</keyword>
<dbReference type="Gene3D" id="3.50.30.10">
    <property type="entry name" value="Phosphohistidine domain"/>
    <property type="match status" value="1"/>
</dbReference>
<dbReference type="SUPFAM" id="SSF56059">
    <property type="entry name" value="Glutathione synthetase ATP-binding domain-like"/>
    <property type="match status" value="1"/>
</dbReference>
<dbReference type="InterPro" id="IPR036637">
    <property type="entry name" value="Phosphohistidine_dom_sf"/>
</dbReference>
<dbReference type="InterPro" id="IPR013815">
    <property type="entry name" value="ATP_grasp_subdomain_1"/>
</dbReference>
<feature type="domain" description="PEP-utilising enzyme mobile" evidence="1">
    <location>
        <begin position="1266"/>
        <end position="1346"/>
    </location>
</feature>
<dbReference type="OrthoDB" id="9765468at2"/>
<dbReference type="RefSeq" id="WP_062040231.1">
    <property type="nucleotide sequence ID" value="NZ_DF968182.1"/>
</dbReference>
<feature type="domain" description="Pyruvate phosphate dikinase AMP/ATP-binding" evidence="2">
    <location>
        <begin position="909"/>
        <end position="1149"/>
    </location>
</feature>
<dbReference type="PATRIC" id="fig|1678841.3.peg.1642"/>
<dbReference type="Pfam" id="PF00391">
    <property type="entry name" value="PEP-utilizers"/>
    <property type="match status" value="1"/>
</dbReference>
<evidence type="ECO:0000259" key="1">
    <source>
        <dbReference type="Pfam" id="PF00391"/>
    </source>
</evidence>
<dbReference type="Gene3D" id="3.30.1490.20">
    <property type="entry name" value="ATP-grasp fold, A domain"/>
    <property type="match status" value="1"/>
</dbReference>
<proteinExistence type="predicted"/>
<dbReference type="SUPFAM" id="SSF52009">
    <property type="entry name" value="Phosphohistidine domain"/>
    <property type="match status" value="1"/>
</dbReference>
<evidence type="ECO:0000259" key="2">
    <source>
        <dbReference type="Pfam" id="PF01326"/>
    </source>
</evidence>
<dbReference type="PANTHER" id="PTHR22931">
    <property type="entry name" value="PHOSPHOENOLPYRUVATE DIKINASE-RELATED"/>
    <property type="match status" value="1"/>
</dbReference>
<dbReference type="InterPro" id="IPR008279">
    <property type="entry name" value="PEP-util_enz_mobile_dom"/>
</dbReference>
<gene>
    <name evidence="3" type="ORF">TBC1_111466</name>
</gene>
<keyword evidence="3" id="KW-0808">Transferase</keyword>
<reference evidence="3" key="1">
    <citation type="journal article" date="2015" name="Genome Announc.">
        <title>Draft Genome Sequence of Bacteroidales Strain TBC1, a Novel Isolate from a Methanogenic Wastewater Treatment System.</title>
        <authorList>
            <person name="Tourlousse D.M."/>
            <person name="Matsuura N."/>
            <person name="Sun L."/>
            <person name="Toyonaga M."/>
            <person name="Kuroda K."/>
            <person name="Ohashi A."/>
            <person name="Cruz R."/>
            <person name="Yamaguchi T."/>
            <person name="Sekiguchi Y."/>
        </authorList>
    </citation>
    <scope>NUCLEOTIDE SEQUENCE [LARGE SCALE GENOMIC DNA]</scope>
    <source>
        <strain evidence="3">TBC1</strain>
    </source>
</reference>
<keyword evidence="3" id="KW-0670">Pyruvate</keyword>
<dbReference type="Gene3D" id="1.20.80.30">
    <property type="match status" value="1"/>
</dbReference>
<dbReference type="GO" id="GO:0016301">
    <property type="term" value="F:kinase activity"/>
    <property type="evidence" value="ECO:0007669"/>
    <property type="project" value="UniProtKB-KW"/>
</dbReference>
<keyword evidence="4" id="KW-1185">Reference proteome</keyword>
<dbReference type="Gene3D" id="3.30.470.20">
    <property type="entry name" value="ATP-grasp fold, B domain"/>
    <property type="match status" value="1"/>
</dbReference>
<accession>A0A0S7BYK6</accession>
<sequence>MDQRNALKSDALAANLQETRTGKIEIPENHLAFRDLSLEYYSIHARAVDCLNEYNHPFSNSGYVIGQLRNIALGDFWFYDKHEEAVFAWDVVLGLFEGIFERVTTPELGEDAVHSLLEMAEKLLQSELNREQSLIRLLDVIAKTPAQHPLALILNSTFMQRVFTRGNWPGQSREKAFEVLRNTLILNAKYWKNTTNAEAWLAERKKLFSAGSRQCISSIGNAYFDNIITSAENAADPESLLAIPGFNEIALHIRQLHHSFGRFHEKFFYLLFLLHLEGMQNQKELLLRDFNNLLRNIKNELSSDEVFGFLDNIFRLFADLKTSNPGTVLDCILTLGKEIFRTENDRHISHFEKLLIRYGFIAPGLVYISDDWQLRVNEYHIKNIRVWMELIEYSPLTFRDLLSALIIHLRLGGVFVADTDLFQRDVTALLNSDIKPIFKHIKQLARLFPVYFNEIGAEGELREVTTAMDELSHRNDRLIHFLRKQVHTESNNTHIELTRNIIRYWYDGSPAHLHALLPKDVELSLSPESRWFTGINSLMHQLCETFNCMPEILMNLPADKIRKNIESIASDNTLDKQRLLYIFRLLELLKEKYSFNTVNLGVLMRKFSFFNQSDIDGLLQLLERPAPDRALRQVYIFMRQLNTIIMSAEKTEGWEDIYHKRHIAIGIPSMYGKYREPKFEAMGLTFRLEKVAAALMEQLIASINLDYITAKTLRRIHVVLELFRQGLELDGISDQGFNSNLKMFRFSLNSASFSVGQYINILQFMLSSVREIISKYFLRIYDSQLKVVIPQIYPQEIKEDPGKQFVMKKSEQFYREMLSSAFLVQSLDNFLVRILGSFRQMVDNYSEETIRSIMSYNTDLVISLLNRETPEMDNQIFLGSKAYFLKKLSLLDFPIPPGFVLTTEIFRRREAILQNPFIEKELDLMLRRQIANLERTTGQQFGNPDNPLLLSVRSGTAISMPGAMNTYLNVGLNDKIVEALSKKENFGWTSWDCYRRFLQSWGMAFGVSRDEFDQVMIDFKTRYGIGQKIDFSPAQMREMAIAYKNILHNHNIHFKDEPYEQLKQVIFNVLQSWDSERAKVYREYLQIADEWGTAVIVQKMVLGNLHRTSGTGVLFTHAPDFEQPGIHLYGDFTLCSQGEDIVAGLVHPWPVTERQRKKLFGDKGVSLQKGFPGIYEKLLKITEALTETHGFSHQEIEFTFESENPDDLYILQTRDQEIRKPDLSFVFNCKTSELDLLGRGIGLGKGVMNGILAFDMKDLEAFSALPDQKILVRPDTVPDDIGMIFACDGLITARGGATSHAAVTAVRLDKTCVVNCSELIVNERDKICTINGRTLKPGDKIAIDGNLGNIYAGNYPVKLAELG</sequence>
<dbReference type="STRING" id="1678841.TBC1_111466"/>
<dbReference type="InterPro" id="IPR010121">
    <property type="entry name" value="Pyruvate_phosphate_dikinase"/>
</dbReference>
<dbReference type="GO" id="GO:0005524">
    <property type="term" value="F:ATP binding"/>
    <property type="evidence" value="ECO:0007669"/>
    <property type="project" value="InterPro"/>
</dbReference>
<dbReference type="PANTHER" id="PTHR22931:SF9">
    <property type="entry name" value="PYRUVATE, PHOSPHATE DIKINASE 1, CHLOROPLASTIC"/>
    <property type="match status" value="1"/>
</dbReference>
<dbReference type="EMBL" id="DF968182">
    <property type="protein sequence ID" value="GAP43314.1"/>
    <property type="molecule type" value="Genomic_DNA"/>
</dbReference>
<protein>
    <submittedName>
        <fullName evidence="3">Pyruvate phosphate dikinase, PEP</fullName>
    </submittedName>
</protein>
<dbReference type="Proteomes" id="UP000053091">
    <property type="component" value="Unassembled WGS sequence"/>
</dbReference>
<evidence type="ECO:0000313" key="4">
    <source>
        <dbReference type="Proteomes" id="UP000053091"/>
    </source>
</evidence>
<name>A0A0S7BYK6_9BACT</name>
<dbReference type="GO" id="GO:0050242">
    <property type="term" value="F:pyruvate, phosphate dikinase activity"/>
    <property type="evidence" value="ECO:0007669"/>
    <property type="project" value="InterPro"/>
</dbReference>